<feature type="compositionally biased region" description="Acidic residues" evidence="12">
    <location>
        <begin position="34"/>
        <end position="44"/>
    </location>
</feature>
<dbReference type="CDD" id="cd16651">
    <property type="entry name" value="SPL-RING_NSE2"/>
    <property type="match status" value="1"/>
</dbReference>
<evidence type="ECO:0000256" key="8">
    <source>
        <dbReference type="ARBA" id="ARBA00022833"/>
    </source>
</evidence>
<dbReference type="SUPFAM" id="SSF57850">
    <property type="entry name" value="RING/U-box"/>
    <property type="match status" value="1"/>
</dbReference>
<keyword evidence="11" id="KW-0175">Coiled coil</keyword>
<feature type="compositionally biased region" description="Acidic residues" evidence="12">
    <location>
        <begin position="329"/>
        <end position="339"/>
    </location>
</feature>
<evidence type="ECO:0000256" key="5">
    <source>
        <dbReference type="ARBA" id="ARBA00022723"/>
    </source>
</evidence>
<evidence type="ECO:0000256" key="3">
    <source>
        <dbReference type="ARBA" id="ARBA00008212"/>
    </source>
</evidence>
<keyword evidence="7" id="KW-0833">Ubl conjugation pathway</keyword>
<feature type="compositionally biased region" description="Basic residues" evidence="12">
    <location>
        <begin position="48"/>
        <end position="57"/>
    </location>
</feature>
<dbReference type="UniPathway" id="UPA00886"/>
<evidence type="ECO:0000256" key="6">
    <source>
        <dbReference type="ARBA" id="ARBA00022771"/>
    </source>
</evidence>
<evidence type="ECO:0000256" key="1">
    <source>
        <dbReference type="ARBA" id="ARBA00004123"/>
    </source>
</evidence>
<keyword evidence="6 10" id="KW-0863">Zinc-finger</keyword>
<dbReference type="Pfam" id="PF11789">
    <property type="entry name" value="zf-Nse"/>
    <property type="match status" value="1"/>
</dbReference>
<feature type="region of interest" description="Disordered" evidence="12">
    <location>
        <begin position="314"/>
        <end position="339"/>
    </location>
</feature>
<protein>
    <recommendedName>
        <fullName evidence="13">SP-RING-type domain-containing protein</fullName>
    </recommendedName>
</protein>
<feature type="compositionally biased region" description="Basic and acidic residues" evidence="12">
    <location>
        <begin position="314"/>
        <end position="328"/>
    </location>
</feature>
<dbReference type="InterPro" id="IPR013083">
    <property type="entry name" value="Znf_RING/FYVE/PHD"/>
</dbReference>
<dbReference type="STRING" id="1314778.A0A5C3P4F3"/>
<feature type="domain" description="SP-RING-type" evidence="13">
    <location>
        <begin position="239"/>
        <end position="322"/>
    </location>
</feature>
<dbReference type="PANTHER" id="PTHR21330">
    <property type="entry name" value="E3 SUMO-PROTEIN LIGASE NSE2"/>
    <property type="match status" value="1"/>
</dbReference>
<feature type="coiled-coil region" evidence="11">
    <location>
        <begin position="137"/>
        <end position="164"/>
    </location>
</feature>
<evidence type="ECO:0000256" key="11">
    <source>
        <dbReference type="SAM" id="Coils"/>
    </source>
</evidence>
<feature type="compositionally biased region" description="Acidic residues" evidence="12">
    <location>
        <begin position="61"/>
        <end position="75"/>
    </location>
</feature>
<comment type="subcellular location">
    <subcellularLocation>
        <location evidence="1">Nucleus</location>
    </subcellularLocation>
</comment>
<keyword evidence="4" id="KW-0808">Transferase</keyword>
<dbReference type="GO" id="GO:0008270">
    <property type="term" value="F:zinc ion binding"/>
    <property type="evidence" value="ECO:0007669"/>
    <property type="project" value="UniProtKB-KW"/>
</dbReference>
<comment type="similarity">
    <text evidence="3">Belongs to the NSE2 family.</text>
</comment>
<evidence type="ECO:0000256" key="9">
    <source>
        <dbReference type="ARBA" id="ARBA00023242"/>
    </source>
</evidence>
<dbReference type="InParanoid" id="A0A5C3P4F3"/>
<feature type="region of interest" description="Disordered" evidence="12">
    <location>
        <begin position="1"/>
        <end position="90"/>
    </location>
</feature>
<keyword evidence="8" id="KW-0862">Zinc</keyword>
<dbReference type="InterPro" id="IPR026846">
    <property type="entry name" value="Nse2(Mms21)"/>
</dbReference>
<evidence type="ECO:0000256" key="4">
    <source>
        <dbReference type="ARBA" id="ARBA00022679"/>
    </source>
</evidence>
<keyword evidence="5" id="KW-0479">Metal-binding</keyword>
<dbReference type="GO" id="GO:0005634">
    <property type="term" value="C:nucleus"/>
    <property type="evidence" value="ECO:0007669"/>
    <property type="project" value="UniProtKB-SubCell"/>
</dbReference>
<dbReference type="Gene3D" id="3.30.40.10">
    <property type="entry name" value="Zinc/RING finger domain, C3HC4 (zinc finger)"/>
    <property type="match status" value="1"/>
</dbReference>
<evidence type="ECO:0000313" key="14">
    <source>
        <dbReference type="EMBL" id="TFK84102.1"/>
    </source>
</evidence>
<evidence type="ECO:0000313" key="15">
    <source>
        <dbReference type="Proteomes" id="UP000308197"/>
    </source>
</evidence>
<dbReference type="GO" id="GO:0000724">
    <property type="term" value="P:double-strand break repair via homologous recombination"/>
    <property type="evidence" value="ECO:0007669"/>
    <property type="project" value="InterPro"/>
</dbReference>
<dbReference type="GO" id="GO:0061665">
    <property type="term" value="F:SUMO ligase activity"/>
    <property type="evidence" value="ECO:0007669"/>
    <property type="project" value="TreeGrafter"/>
</dbReference>
<proteinExistence type="inferred from homology"/>
<dbReference type="FunCoup" id="A0A5C3P4F3">
    <property type="interactions" value="151"/>
</dbReference>
<dbReference type="AlphaFoldDB" id="A0A5C3P4F3"/>
<evidence type="ECO:0000256" key="10">
    <source>
        <dbReference type="PROSITE-ProRule" id="PRU00452"/>
    </source>
</evidence>
<keyword evidence="15" id="KW-1185">Reference proteome</keyword>
<dbReference type="GO" id="GO:0030915">
    <property type="term" value="C:Smc5-Smc6 complex"/>
    <property type="evidence" value="ECO:0007669"/>
    <property type="project" value="InterPro"/>
</dbReference>
<dbReference type="GO" id="GO:0016925">
    <property type="term" value="P:protein sumoylation"/>
    <property type="evidence" value="ECO:0007669"/>
    <property type="project" value="UniProtKB-UniPathway"/>
</dbReference>
<dbReference type="InterPro" id="IPR004181">
    <property type="entry name" value="Znf_MIZ"/>
</dbReference>
<dbReference type="PANTHER" id="PTHR21330:SF1">
    <property type="entry name" value="E3 SUMO-PROTEIN LIGASE NSE2"/>
    <property type="match status" value="1"/>
</dbReference>
<name>A0A5C3P4F3_9APHY</name>
<dbReference type="Proteomes" id="UP000308197">
    <property type="component" value="Unassembled WGS sequence"/>
</dbReference>
<comment type="pathway">
    <text evidence="2">Protein modification; protein sumoylation.</text>
</comment>
<organism evidence="14 15">
    <name type="scientific">Polyporus arcularius HHB13444</name>
    <dbReference type="NCBI Taxonomy" id="1314778"/>
    <lineage>
        <taxon>Eukaryota</taxon>
        <taxon>Fungi</taxon>
        <taxon>Dikarya</taxon>
        <taxon>Basidiomycota</taxon>
        <taxon>Agaricomycotina</taxon>
        <taxon>Agaricomycetes</taxon>
        <taxon>Polyporales</taxon>
        <taxon>Polyporaceae</taxon>
        <taxon>Polyporus</taxon>
    </lineage>
</organism>
<reference evidence="14 15" key="1">
    <citation type="journal article" date="2019" name="Nat. Ecol. Evol.">
        <title>Megaphylogeny resolves global patterns of mushroom evolution.</title>
        <authorList>
            <person name="Varga T."/>
            <person name="Krizsan K."/>
            <person name="Foldi C."/>
            <person name="Dima B."/>
            <person name="Sanchez-Garcia M."/>
            <person name="Sanchez-Ramirez S."/>
            <person name="Szollosi G.J."/>
            <person name="Szarkandi J.G."/>
            <person name="Papp V."/>
            <person name="Albert L."/>
            <person name="Andreopoulos W."/>
            <person name="Angelini C."/>
            <person name="Antonin V."/>
            <person name="Barry K.W."/>
            <person name="Bougher N.L."/>
            <person name="Buchanan P."/>
            <person name="Buyck B."/>
            <person name="Bense V."/>
            <person name="Catcheside P."/>
            <person name="Chovatia M."/>
            <person name="Cooper J."/>
            <person name="Damon W."/>
            <person name="Desjardin D."/>
            <person name="Finy P."/>
            <person name="Geml J."/>
            <person name="Haridas S."/>
            <person name="Hughes K."/>
            <person name="Justo A."/>
            <person name="Karasinski D."/>
            <person name="Kautmanova I."/>
            <person name="Kiss B."/>
            <person name="Kocsube S."/>
            <person name="Kotiranta H."/>
            <person name="LaButti K.M."/>
            <person name="Lechner B.E."/>
            <person name="Liimatainen K."/>
            <person name="Lipzen A."/>
            <person name="Lukacs Z."/>
            <person name="Mihaltcheva S."/>
            <person name="Morgado L.N."/>
            <person name="Niskanen T."/>
            <person name="Noordeloos M.E."/>
            <person name="Ohm R.A."/>
            <person name="Ortiz-Santana B."/>
            <person name="Ovrebo C."/>
            <person name="Racz N."/>
            <person name="Riley R."/>
            <person name="Savchenko A."/>
            <person name="Shiryaev A."/>
            <person name="Soop K."/>
            <person name="Spirin V."/>
            <person name="Szebenyi C."/>
            <person name="Tomsovsky M."/>
            <person name="Tulloss R.E."/>
            <person name="Uehling J."/>
            <person name="Grigoriev I.V."/>
            <person name="Vagvolgyi C."/>
            <person name="Papp T."/>
            <person name="Martin F.M."/>
            <person name="Miettinen O."/>
            <person name="Hibbett D.S."/>
            <person name="Nagy L.G."/>
        </authorList>
    </citation>
    <scope>NUCLEOTIDE SEQUENCE [LARGE SCALE GENOMIC DNA]</scope>
    <source>
        <strain evidence="14 15">HHB13444</strain>
    </source>
</reference>
<evidence type="ECO:0000256" key="2">
    <source>
        <dbReference type="ARBA" id="ARBA00004718"/>
    </source>
</evidence>
<evidence type="ECO:0000259" key="13">
    <source>
        <dbReference type="PROSITE" id="PS51044"/>
    </source>
</evidence>
<gene>
    <name evidence="14" type="ORF">K466DRAFT_589184</name>
</gene>
<keyword evidence="9" id="KW-0539">Nucleus</keyword>
<evidence type="ECO:0000256" key="12">
    <source>
        <dbReference type="SAM" id="MobiDB-lite"/>
    </source>
</evidence>
<sequence length="339" mass="38315">MPVASSSRASKRHRRAPSSDIEEDGPSQARPRQEEEDVEMDEEEQQPRRSKKDKKRQANQDDSDAEPNVDDEDVPVPEIKDQPLDRVTGQKVHGLAGDWAVLRDKVHSQSYNFVREVGAAVAEFTEGEKGEKALNTVDCLMRELLDTEQELNSHEQALDDIYNRISRGDEIVGVTDVYEKLVKEKLNAYNSKTSRQKYAKSDPYQKFKQAIYEVHHPDTAMPPVVDLIPQEDGDVSDDDDDEVQIGGVTQDYKCPLTLTILDDPLTSKQCGHSYSAFAIKEYLGPNRTKSKECPATGCHKLICLNDLEEDKDLARRAKEAARRERAREEDSDDDGEVIE</sequence>
<dbReference type="PROSITE" id="PS51044">
    <property type="entry name" value="ZF_SP_RING"/>
    <property type="match status" value="1"/>
</dbReference>
<dbReference type="EMBL" id="ML211341">
    <property type="protein sequence ID" value="TFK84102.1"/>
    <property type="molecule type" value="Genomic_DNA"/>
</dbReference>
<accession>A0A5C3P4F3</accession>
<evidence type="ECO:0000256" key="7">
    <source>
        <dbReference type="ARBA" id="ARBA00022786"/>
    </source>
</evidence>